<proteinExistence type="predicted"/>
<dbReference type="AlphaFoldDB" id="A0A183J541"/>
<dbReference type="WBParaSite" id="SBAD_0001136501-mRNA-1">
    <property type="protein sequence ID" value="SBAD_0001136501-mRNA-1"/>
    <property type="gene ID" value="SBAD_0001136501"/>
</dbReference>
<name>A0A183J541_9BILA</name>
<dbReference type="Proteomes" id="UP000270296">
    <property type="component" value="Unassembled WGS sequence"/>
</dbReference>
<accession>A0A183J541</accession>
<keyword evidence="2" id="KW-1185">Reference proteome</keyword>
<evidence type="ECO:0000313" key="2">
    <source>
        <dbReference type="Proteomes" id="UP000270296"/>
    </source>
</evidence>
<evidence type="ECO:0000313" key="1">
    <source>
        <dbReference type="EMBL" id="VDP36297.1"/>
    </source>
</evidence>
<evidence type="ECO:0000313" key="3">
    <source>
        <dbReference type="WBParaSite" id="SBAD_0001136501-mRNA-1"/>
    </source>
</evidence>
<protein>
    <submittedName>
        <fullName evidence="3">Serine hydrolase</fullName>
    </submittedName>
</protein>
<reference evidence="3" key="1">
    <citation type="submission" date="2016-06" db="UniProtKB">
        <authorList>
            <consortium name="WormBaseParasite"/>
        </authorList>
    </citation>
    <scope>IDENTIFICATION</scope>
</reference>
<gene>
    <name evidence="1" type="ORF">SBAD_LOCUS10989</name>
</gene>
<sequence length="64" mass="7167">MRTSFSVSKSSRSECSATLANGRRFFPFPRGWFFALLLADAKGNSSTQIAAAKLRRMTDGRFME</sequence>
<reference evidence="1 2" key="2">
    <citation type="submission" date="2018-11" db="EMBL/GenBank/DDBJ databases">
        <authorList>
            <consortium name="Pathogen Informatics"/>
        </authorList>
    </citation>
    <scope>NUCLEOTIDE SEQUENCE [LARGE SCALE GENOMIC DNA]</scope>
</reference>
<organism evidence="3">
    <name type="scientific">Soboliphyme baturini</name>
    <dbReference type="NCBI Taxonomy" id="241478"/>
    <lineage>
        <taxon>Eukaryota</taxon>
        <taxon>Metazoa</taxon>
        <taxon>Ecdysozoa</taxon>
        <taxon>Nematoda</taxon>
        <taxon>Enoplea</taxon>
        <taxon>Dorylaimia</taxon>
        <taxon>Dioctophymatida</taxon>
        <taxon>Dioctophymatoidea</taxon>
        <taxon>Soboliphymatidae</taxon>
        <taxon>Soboliphyme</taxon>
    </lineage>
</organism>
<dbReference type="EMBL" id="UZAM01014900">
    <property type="protein sequence ID" value="VDP36297.1"/>
    <property type="molecule type" value="Genomic_DNA"/>
</dbReference>